<keyword evidence="5" id="KW-0488">Methylation</keyword>
<dbReference type="InterPro" id="IPR012902">
    <property type="entry name" value="N_methyl_site"/>
</dbReference>
<dbReference type="GO" id="GO:0015628">
    <property type="term" value="P:protein secretion by the type II secretion system"/>
    <property type="evidence" value="ECO:0007669"/>
    <property type="project" value="InterPro"/>
</dbReference>
<evidence type="ECO:0000313" key="13">
    <source>
        <dbReference type="EMBL" id="QJQ32246.1"/>
    </source>
</evidence>
<dbReference type="InterPro" id="IPR013545">
    <property type="entry name" value="T2SS_protein-GspG_C"/>
</dbReference>
<reference evidence="13 14" key="1">
    <citation type="submission" date="2020-01" db="EMBL/GenBank/DDBJ databases">
        <title>Sphingomonas sp. strain CSW-10.</title>
        <authorList>
            <person name="Chen W.-M."/>
        </authorList>
    </citation>
    <scope>NUCLEOTIDE SEQUENCE [LARGE SCALE GENOMIC DNA]</scope>
    <source>
        <strain evidence="13 14">CSW-10</strain>
    </source>
</reference>
<evidence type="ECO:0000256" key="5">
    <source>
        <dbReference type="ARBA" id="ARBA00022481"/>
    </source>
</evidence>
<keyword evidence="8 11" id="KW-1133">Transmembrane helix</keyword>
<feature type="transmembrane region" description="Helical" evidence="11">
    <location>
        <begin position="29"/>
        <end position="48"/>
    </location>
</feature>
<dbReference type="Pfam" id="PF08334">
    <property type="entry name" value="T2SSG"/>
    <property type="match status" value="1"/>
</dbReference>
<dbReference type="NCBIfam" id="TIGR01710">
    <property type="entry name" value="typeII_sec_gspG"/>
    <property type="match status" value="1"/>
</dbReference>
<dbReference type="InterPro" id="IPR010054">
    <property type="entry name" value="Type2_sec_GspG"/>
</dbReference>
<evidence type="ECO:0000313" key="14">
    <source>
        <dbReference type="Proteomes" id="UP000503018"/>
    </source>
</evidence>
<proteinExistence type="inferred from homology"/>
<gene>
    <name evidence="13" type="primary">gspG</name>
    <name evidence="13" type="ORF">GV829_07075</name>
</gene>
<dbReference type="InterPro" id="IPR045584">
    <property type="entry name" value="Pilin-like"/>
</dbReference>
<evidence type="ECO:0000256" key="10">
    <source>
        <dbReference type="SAM" id="MobiDB-lite"/>
    </source>
</evidence>
<keyword evidence="4" id="KW-1003">Cell membrane</keyword>
<dbReference type="EMBL" id="CP053015">
    <property type="protein sequence ID" value="QJQ32246.1"/>
    <property type="molecule type" value="Genomic_DNA"/>
</dbReference>
<dbReference type="GO" id="GO:0005886">
    <property type="term" value="C:plasma membrane"/>
    <property type="evidence" value="ECO:0007669"/>
    <property type="project" value="UniProtKB-SubCell"/>
</dbReference>
<evidence type="ECO:0000256" key="9">
    <source>
        <dbReference type="ARBA" id="ARBA00023136"/>
    </source>
</evidence>
<keyword evidence="7 11" id="KW-0812">Transmembrane</keyword>
<keyword evidence="14" id="KW-1185">Reference proteome</keyword>
<evidence type="ECO:0000256" key="8">
    <source>
        <dbReference type="ARBA" id="ARBA00022989"/>
    </source>
</evidence>
<evidence type="ECO:0000256" key="4">
    <source>
        <dbReference type="ARBA" id="ARBA00022475"/>
    </source>
</evidence>
<evidence type="ECO:0000256" key="3">
    <source>
        <dbReference type="ARBA" id="ARBA00020042"/>
    </source>
</evidence>
<evidence type="ECO:0000259" key="12">
    <source>
        <dbReference type="Pfam" id="PF08334"/>
    </source>
</evidence>
<dbReference type="InterPro" id="IPR000983">
    <property type="entry name" value="Bac_GSPG_pilin"/>
</dbReference>
<evidence type="ECO:0000256" key="7">
    <source>
        <dbReference type="ARBA" id="ARBA00022692"/>
    </source>
</evidence>
<keyword evidence="9 11" id="KW-0472">Membrane</keyword>
<evidence type="ECO:0000256" key="11">
    <source>
        <dbReference type="SAM" id="Phobius"/>
    </source>
</evidence>
<feature type="region of interest" description="Disordered" evidence="10">
    <location>
        <begin position="139"/>
        <end position="158"/>
    </location>
</feature>
<dbReference type="KEGG" id="slan:GV829_07075"/>
<comment type="subcellular location">
    <subcellularLocation>
        <location evidence="1">Cell inner membrane</location>
        <topology evidence="1">Single-pass membrane protein</topology>
    </subcellularLocation>
</comment>
<dbReference type="PANTHER" id="PTHR30093">
    <property type="entry name" value="GENERAL SECRETION PATHWAY PROTEIN G"/>
    <property type="match status" value="1"/>
</dbReference>
<keyword evidence="6" id="KW-0997">Cell inner membrane</keyword>
<protein>
    <recommendedName>
        <fullName evidence="3">Type II secretion system core protein G</fullName>
    </recommendedName>
</protein>
<dbReference type="Proteomes" id="UP000503018">
    <property type="component" value="Chromosome"/>
</dbReference>
<dbReference type="GO" id="GO:0015627">
    <property type="term" value="C:type II protein secretion system complex"/>
    <property type="evidence" value="ECO:0007669"/>
    <property type="project" value="InterPro"/>
</dbReference>
<evidence type="ECO:0000256" key="6">
    <source>
        <dbReference type="ARBA" id="ARBA00022519"/>
    </source>
</evidence>
<dbReference type="PANTHER" id="PTHR30093:SF44">
    <property type="entry name" value="TYPE II SECRETION SYSTEM CORE PROTEIN G"/>
    <property type="match status" value="1"/>
</dbReference>
<sequence>MLPSLIRLLTRRPLPKRPRDEQGFTLTELMVVLFILGLLTTIVLINVLPSQDKAMVTKAKADIATLEQAMEMYRLDNLSYPTAADGIAALRTPPASLTDPTRYRSGGYVRDLPDDPWGRPYQLEVPGRNGAPFSIYSLGADGAPGGSDDKADIYGGSN</sequence>
<organism evidence="13 14">
    <name type="scientific">Sphingomonas lacunae</name>
    <dbReference type="NCBI Taxonomy" id="2698828"/>
    <lineage>
        <taxon>Bacteria</taxon>
        <taxon>Pseudomonadati</taxon>
        <taxon>Pseudomonadota</taxon>
        <taxon>Alphaproteobacteria</taxon>
        <taxon>Sphingomonadales</taxon>
        <taxon>Sphingomonadaceae</taxon>
        <taxon>Sphingomonas</taxon>
    </lineage>
</organism>
<evidence type="ECO:0000256" key="1">
    <source>
        <dbReference type="ARBA" id="ARBA00004377"/>
    </source>
</evidence>
<dbReference type="SUPFAM" id="SSF54523">
    <property type="entry name" value="Pili subunits"/>
    <property type="match status" value="1"/>
</dbReference>
<dbReference type="Gene3D" id="3.30.700.10">
    <property type="entry name" value="Glycoprotein, Type 4 Pilin"/>
    <property type="match status" value="1"/>
</dbReference>
<evidence type="ECO:0000256" key="2">
    <source>
        <dbReference type="ARBA" id="ARBA00009984"/>
    </source>
</evidence>
<comment type="similarity">
    <text evidence="2">Belongs to the GSP G family.</text>
</comment>
<dbReference type="AlphaFoldDB" id="A0A6M4AU31"/>
<dbReference type="Pfam" id="PF07963">
    <property type="entry name" value="N_methyl"/>
    <property type="match status" value="1"/>
</dbReference>
<accession>A0A6M4AU31</accession>
<feature type="domain" description="Type II secretion system protein GspG C-terminal" evidence="12">
    <location>
        <begin position="46"/>
        <end position="154"/>
    </location>
</feature>
<dbReference type="RefSeq" id="WP_169945294.1">
    <property type="nucleotide sequence ID" value="NZ_CP053015.1"/>
</dbReference>
<dbReference type="PRINTS" id="PR00813">
    <property type="entry name" value="BCTERIALGSPG"/>
</dbReference>
<dbReference type="NCBIfam" id="TIGR02532">
    <property type="entry name" value="IV_pilin_GFxxxE"/>
    <property type="match status" value="1"/>
</dbReference>
<name>A0A6M4AU31_9SPHN</name>